<gene>
    <name evidence="3" type="ORF">EGW08_012457</name>
</gene>
<keyword evidence="4" id="KW-1185">Reference proteome</keyword>
<evidence type="ECO:0000313" key="4">
    <source>
        <dbReference type="Proteomes" id="UP000271974"/>
    </source>
</evidence>
<keyword evidence="1" id="KW-0472">Membrane</keyword>
<sequence>MADPKLPLAVFVILVMVAMYGGFATAFLANSKKLDFNLELTVEPNIVTRARTENVKLRCQPGTTQTVQLERFTIMRILKQDPTDDTGETWISIAEKKDVAVKTAVVEYVWPVATLETFGVYHCGAIGFTADASIVSGITPNVEIKMGGVSAADLLEVLMESKAQLNDKVSNNSAAIGELNDQLDDLKDEERNRSDIIDHRLATSKQARESMVHRLLFPENPWPSGQYALPQPDTGCPLDLRFYGGNTGYFTFHGESSQGPNTTFANPDTRLAKPVVTTSGSEAFLTLRFCTSNMLTSYFPWPKGQYCIHSYNGNCPVGFNKGTLAVDTEDTNNQDAMGGNHPSNTPSDLRFCCTKTADYSVAMVLPTERPFYLYRYQGPCQVVEGMNVKLDYFEIAVETKYNSASGQNPYTVLKTNSRRFELCYYSKK</sequence>
<dbReference type="STRING" id="188477.A0A3S1C0Q5"/>
<dbReference type="Pfam" id="PF16977">
    <property type="entry name" value="ApeC"/>
    <property type="match status" value="1"/>
</dbReference>
<evidence type="ECO:0000256" key="1">
    <source>
        <dbReference type="SAM" id="Phobius"/>
    </source>
</evidence>
<dbReference type="AlphaFoldDB" id="A0A3S1C0Q5"/>
<organism evidence="3 4">
    <name type="scientific">Elysia chlorotica</name>
    <name type="common">Eastern emerald elysia</name>
    <name type="synonym">Sea slug</name>
    <dbReference type="NCBI Taxonomy" id="188477"/>
    <lineage>
        <taxon>Eukaryota</taxon>
        <taxon>Metazoa</taxon>
        <taxon>Spiralia</taxon>
        <taxon>Lophotrochozoa</taxon>
        <taxon>Mollusca</taxon>
        <taxon>Gastropoda</taxon>
        <taxon>Heterobranchia</taxon>
        <taxon>Euthyneura</taxon>
        <taxon>Panpulmonata</taxon>
        <taxon>Sacoglossa</taxon>
        <taxon>Placobranchoidea</taxon>
        <taxon>Plakobranchidae</taxon>
        <taxon>Elysia</taxon>
    </lineage>
</organism>
<proteinExistence type="predicted"/>
<feature type="domain" description="Apextrin C-terminal" evidence="2">
    <location>
        <begin position="222"/>
        <end position="425"/>
    </location>
</feature>
<dbReference type="InterPro" id="IPR031569">
    <property type="entry name" value="ApeC"/>
</dbReference>
<protein>
    <recommendedName>
        <fullName evidence="2">Apextrin C-terminal domain-containing protein</fullName>
    </recommendedName>
</protein>
<dbReference type="Proteomes" id="UP000271974">
    <property type="component" value="Unassembled WGS sequence"/>
</dbReference>
<comment type="caution">
    <text evidence="3">The sequence shown here is derived from an EMBL/GenBank/DDBJ whole genome shotgun (WGS) entry which is preliminary data.</text>
</comment>
<reference evidence="3 4" key="1">
    <citation type="submission" date="2019-01" db="EMBL/GenBank/DDBJ databases">
        <title>A draft genome assembly of the solar-powered sea slug Elysia chlorotica.</title>
        <authorList>
            <person name="Cai H."/>
            <person name="Li Q."/>
            <person name="Fang X."/>
            <person name="Li J."/>
            <person name="Curtis N.E."/>
            <person name="Altenburger A."/>
            <person name="Shibata T."/>
            <person name="Feng M."/>
            <person name="Maeda T."/>
            <person name="Schwartz J.A."/>
            <person name="Shigenobu S."/>
            <person name="Lundholm N."/>
            <person name="Nishiyama T."/>
            <person name="Yang H."/>
            <person name="Hasebe M."/>
            <person name="Li S."/>
            <person name="Pierce S.K."/>
            <person name="Wang J."/>
        </authorList>
    </citation>
    <scope>NUCLEOTIDE SEQUENCE [LARGE SCALE GENOMIC DNA]</scope>
    <source>
        <strain evidence="3">EC2010</strain>
        <tissue evidence="3">Whole organism of an adult</tissue>
    </source>
</reference>
<keyword evidence="1" id="KW-0812">Transmembrane</keyword>
<name>A0A3S1C0Q5_ELYCH</name>
<dbReference type="OrthoDB" id="5954510at2759"/>
<evidence type="ECO:0000259" key="2">
    <source>
        <dbReference type="Pfam" id="PF16977"/>
    </source>
</evidence>
<dbReference type="PANTHER" id="PTHR19324:SF33">
    <property type="entry name" value="MUCIN-5AC"/>
    <property type="match status" value="1"/>
</dbReference>
<keyword evidence="1" id="KW-1133">Transmembrane helix</keyword>
<accession>A0A3S1C0Q5</accession>
<dbReference type="EMBL" id="RQTK01000428">
    <property type="protein sequence ID" value="RUS79773.1"/>
    <property type="molecule type" value="Genomic_DNA"/>
</dbReference>
<feature type="transmembrane region" description="Helical" evidence="1">
    <location>
        <begin position="6"/>
        <end position="29"/>
    </location>
</feature>
<evidence type="ECO:0000313" key="3">
    <source>
        <dbReference type="EMBL" id="RUS79773.1"/>
    </source>
</evidence>
<dbReference type="PANTHER" id="PTHR19324">
    <property type="entry name" value="PERFORIN-LIKE PROTEIN 1"/>
    <property type="match status" value="1"/>
</dbReference>